<dbReference type="RefSeq" id="WP_131331489.1">
    <property type="nucleotide sequence ID" value="NZ_CP044016.1"/>
</dbReference>
<organism evidence="2 3">
    <name type="scientific">Rhizosphaericola mali</name>
    <dbReference type="NCBI Taxonomy" id="2545455"/>
    <lineage>
        <taxon>Bacteria</taxon>
        <taxon>Pseudomonadati</taxon>
        <taxon>Bacteroidota</taxon>
        <taxon>Chitinophagia</taxon>
        <taxon>Chitinophagales</taxon>
        <taxon>Chitinophagaceae</taxon>
        <taxon>Rhizosphaericola</taxon>
    </lineage>
</organism>
<evidence type="ECO:0000256" key="1">
    <source>
        <dbReference type="SAM" id="SignalP"/>
    </source>
</evidence>
<evidence type="ECO:0000313" key="3">
    <source>
        <dbReference type="Proteomes" id="UP000292424"/>
    </source>
</evidence>
<keyword evidence="3" id="KW-1185">Reference proteome</keyword>
<dbReference type="AlphaFoldDB" id="A0A5P2G732"/>
<gene>
    <name evidence="2" type="ORF">E0W69_018210</name>
</gene>
<accession>A0A5P2G732</accession>
<feature type="chain" id="PRO_5024381087" description="Lipoprotein" evidence="1">
    <location>
        <begin position="23"/>
        <end position="260"/>
    </location>
</feature>
<sequence length="260" mass="29594">MKFAYLSSFFLIAMLFSACSTYQLNTVVSSNTNWKLENDSSFYFHDSLFDISYVMNSDKSFNNLTTSIKIKNNSNEGLIFDWKRSSLILNGQSFSLGNTVMKTVGQYASESLKYNWSKRWSTTSTNGVMNSVSTVSDNSTFIPPTSYIESEKQSFNVGYLSNLQINNPYKNVVLSSDTLIDNTINQVKGSVYDFTQNNSPYSLKLYLTYKVIDKDGKSESDKTLANDFYVSKILEIKKNPYTYYVLKGQRNNIFITSKAN</sequence>
<keyword evidence="1" id="KW-0732">Signal</keyword>
<dbReference type="Proteomes" id="UP000292424">
    <property type="component" value="Chromosome"/>
</dbReference>
<feature type="signal peptide" evidence="1">
    <location>
        <begin position="1"/>
        <end position="22"/>
    </location>
</feature>
<proteinExistence type="predicted"/>
<evidence type="ECO:0008006" key="4">
    <source>
        <dbReference type="Google" id="ProtNLM"/>
    </source>
</evidence>
<name>A0A5P2G732_9BACT</name>
<dbReference type="EMBL" id="CP044016">
    <property type="protein sequence ID" value="QES90508.1"/>
    <property type="molecule type" value="Genomic_DNA"/>
</dbReference>
<evidence type="ECO:0000313" key="2">
    <source>
        <dbReference type="EMBL" id="QES90508.1"/>
    </source>
</evidence>
<dbReference type="KEGG" id="arac:E0W69_018210"/>
<dbReference type="PROSITE" id="PS51257">
    <property type="entry name" value="PROKAR_LIPOPROTEIN"/>
    <property type="match status" value="1"/>
</dbReference>
<reference evidence="2 3" key="1">
    <citation type="submission" date="2019-09" db="EMBL/GenBank/DDBJ databases">
        <title>Complete genome sequence of Arachidicoccus sp. B3-10 isolated from apple orchard soil.</title>
        <authorList>
            <person name="Kim H.S."/>
            <person name="Han K.-I."/>
            <person name="Suh M.K."/>
            <person name="Lee K.C."/>
            <person name="Eom M.K."/>
            <person name="Kim J.-S."/>
            <person name="Kang S.W."/>
            <person name="Sin Y."/>
            <person name="Lee J.-S."/>
        </authorList>
    </citation>
    <scope>NUCLEOTIDE SEQUENCE [LARGE SCALE GENOMIC DNA]</scope>
    <source>
        <strain evidence="2 3">B3-10</strain>
    </source>
</reference>
<dbReference type="OrthoDB" id="948349at2"/>
<protein>
    <recommendedName>
        <fullName evidence="4">Lipoprotein</fullName>
    </recommendedName>
</protein>